<sequence>MAALSIRQAHKSFGPTAAVHDFSLDVGDGEFVTLLGPSGCGKSTLLRLIAGLETLSSGEILLQERAIHDLAPSQRNIAMVFQSYALYPHKTVAENIAFPLLMQAPLPLRIPGLRRLVPGCGALGRHMTEKVASVAHMLQIAHLLARKPAQLSGGQRQRVALARAMVREPQLFLMDEPLSNLDAKLRTSTRAEIVDLHRRLGATFIYVTHDQTEAMTMSDRIVLMHEGQIQQIGTPLELYENPKNLFVAEFIGQPKINLLPLQFADGMQILADQIVRGLPSQIDGMPLPSHNILVGLRPEAFTLCDPGEPGALNGSIHLVEALGNETHVRLMLRTTEIIVRVPAASARGLKAGQPLAIRPNWNSALAFEESGQRVKADALRAAA</sequence>
<evidence type="ECO:0000256" key="5">
    <source>
        <dbReference type="ARBA" id="ARBA00022840"/>
    </source>
</evidence>
<dbReference type="Pfam" id="PF00005">
    <property type="entry name" value="ABC_tran"/>
    <property type="match status" value="1"/>
</dbReference>
<dbReference type="AlphaFoldDB" id="A0A1W6ZKE7"/>
<dbReference type="Pfam" id="PF08402">
    <property type="entry name" value="TOBE_2"/>
    <property type="match status" value="1"/>
</dbReference>
<protein>
    <submittedName>
        <fullName evidence="6">Uncharacterized protein</fullName>
    </submittedName>
</protein>
<proteinExistence type="inferred from homology"/>
<dbReference type="Gene3D" id="3.40.50.300">
    <property type="entry name" value="P-loop containing nucleotide triphosphate hydrolases"/>
    <property type="match status" value="1"/>
</dbReference>
<dbReference type="STRING" id="1235591.CAK95_00975"/>
<dbReference type="SUPFAM" id="SSF50331">
    <property type="entry name" value="MOP-like"/>
    <property type="match status" value="1"/>
</dbReference>
<dbReference type="FunFam" id="3.40.50.300:FF:000042">
    <property type="entry name" value="Maltose/maltodextrin ABC transporter, ATP-binding protein"/>
    <property type="match status" value="1"/>
</dbReference>
<organism evidence="6 7">
    <name type="scientific">Pseudorhodoplanes sinuspersici</name>
    <dbReference type="NCBI Taxonomy" id="1235591"/>
    <lineage>
        <taxon>Bacteria</taxon>
        <taxon>Pseudomonadati</taxon>
        <taxon>Pseudomonadota</taxon>
        <taxon>Alphaproteobacteria</taxon>
        <taxon>Hyphomicrobiales</taxon>
        <taxon>Pseudorhodoplanes</taxon>
    </lineage>
</organism>
<evidence type="ECO:0000256" key="2">
    <source>
        <dbReference type="ARBA" id="ARBA00005417"/>
    </source>
</evidence>
<accession>A0A1W6ZKE7</accession>
<gene>
    <name evidence="6" type="ORF">CAK95_00975</name>
</gene>
<dbReference type="InterPro" id="IPR047641">
    <property type="entry name" value="ABC_transpr_MalK/UgpC-like"/>
</dbReference>
<evidence type="ECO:0000313" key="6">
    <source>
        <dbReference type="EMBL" id="ARP97811.1"/>
    </source>
</evidence>
<keyword evidence="5" id="KW-0067">ATP-binding</keyword>
<dbReference type="InterPro" id="IPR012340">
    <property type="entry name" value="NA-bd_OB-fold"/>
</dbReference>
<dbReference type="RefSeq" id="WP_086086131.1">
    <property type="nucleotide sequence ID" value="NZ_CP021112.1"/>
</dbReference>
<dbReference type="InterPro" id="IPR027417">
    <property type="entry name" value="P-loop_NTPase"/>
</dbReference>
<dbReference type="Gene3D" id="2.40.50.100">
    <property type="match status" value="1"/>
</dbReference>
<evidence type="ECO:0000256" key="1">
    <source>
        <dbReference type="ARBA" id="ARBA00004417"/>
    </source>
</evidence>
<dbReference type="PROSITE" id="PS50893">
    <property type="entry name" value="ABC_TRANSPORTER_2"/>
    <property type="match status" value="1"/>
</dbReference>
<name>A0A1W6ZKE7_9HYPH</name>
<reference evidence="6 7" key="1">
    <citation type="submission" date="2017-05" db="EMBL/GenBank/DDBJ databases">
        <title>Full genome sequence of Pseudorhodoplanes sinuspersici.</title>
        <authorList>
            <person name="Dastgheib S.M.M."/>
            <person name="Shavandi M."/>
            <person name="Tirandaz H."/>
        </authorList>
    </citation>
    <scope>NUCLEOTIDE SEQUENCE [LARGE SCALE GENOMIC DNA]</scope>
    <source>
        <strain evidence="6 7">RIPI110</strain>
    </source>
</reference>
<dbReference type="GO" id="GO:0008643">
    <property type="term" value="P:carbohydrate transport"/>
    <property type="evidence" value="ECO:0007669"/>
    <property type="project" value="InterPro"/>
</dbReference>
<dbReference type="EMBL" id="CP021112">
    <property type="protein sequence ID" value="ARP97811.1"/>
    <property type="molecule type" value="Genomic_DNA"/>
</dbReference>
<dbReference type="SMART" id="SM00382">
    <property type="entry name" value="AAA"/>
    <property type="match status" value="1"/>
</dbReference>
<dbReference type="OrthoDB" id="9767663at2"/>
<keyword evidence="7" id="KW-1185">Reference proteome</keyword>
<dbReference type="InterPro" id="IPR015855">
    <property type="entry name" value="ABC_transpr_MalK-like"/>
</dbReference>
<keyword evidence="3" id="KW-0813">Transport</keyword>
<dbReference type="CDD" id="cd03301">
    <property type="entry name" value="ABC_MalK_N"/>
    <property type="match status" value="1"/>
</dbReference>
<dbReference type="GO" id="GO:0140359">
    <property type="term" value="F:ABC-type transporter activity"/>
    <property type="evidence" value="ECO:0007669"/>
    <property type="project" value="InterPro"/>
</dbReference>
<dbReference type="InterPro" id="IPR003439">
    <property type="entry name" value="ABC_transporter-like_ATP-bd"/>
</dbReference>
<dbReference type="SUPFAM" id="SSF52540">
    <property type="entry name" value="P-loop containing nucleoside triphosphate hydrolases"/>
    <property type="match status" value="1"/>
</dbReference>
<dbReference type="InterPro" id="IPR008995">
    <property type="entry name" value="Mo/tungstate-bd_C_term_dom"/>
</dbReference>
<keyword evidence="4" id="KW-0547">Nucleotide-binding</keyword>
<dbReference type="PROSITE" id="PS00211">
    <property type="entry name" value="ABC_TRANSPORTER_1"/>
    <property type="match status" value="1"/>
</dbReference>
<dbReference type="GO" id="GO:0055052">
    <property type="term" value="C:ATP-binding cassette (ABC) transporter complex, substrate-binding subunit-containing"/>
    <property type="evidence" value="ECO:0007669"/>
    <property type="project" value="TreeGrafter"/>
</dbReference>
<evidence type="ECO:0000256" key="4">
    <source>
        <dbReference type="ARBA" id="ARBA00022741"/>
    </source>
</evidence>
<dbReference type="InterPro" id="IPR003593">
    <property type="entry name" value="AAA+_ATPase"/>
</dbReference>
<dbReference type="PANTHER" id="PTHR43875">
    <property type="entry name" value="MALTODEXTRIN IMPORT ATP-BINDING PROTEIN MSMX"/>
    <property type="match status" value="1"/>
</dbReference>
<dbReference type="KEGG" id="psin:CAK95_00975"/>
<dbReference type="Gene3D" id="2.40.50.140">
    <property type="entry name" value="Nucleic acid-binding proteins"/>
    <property type="match status" value="1"/>
</dbReference>
<dbReference type="GO" id="GO:0005524">
    <property type="term" value="F:ATP binding"/>
    <property type="evidence" value="ECO:0007669"/>
    <property type="project" value="UniProtKB-KW"/>
</dbReference>
<dbReference type="InterPro" id="IPR017871">
    <property type="entry name" value="ABC_transporter-like_CS"/>
</dbReference>
<comment type="similarity">
    <text evidence="2">Belongs to the ABC transporter superfamily.</text>
</comment>
<evidence type="ECO:0000256" key="3">
    <source>
        <dbReference type="ARBA" id="ARBA00022448"/>
    </source>
</evidence>
<dbReference type="PANTHER" id="PTHR43875:SF1">
    <property type="entry name" value="OSMOPROTECTIVE COMPOUNDS UPTAKE ATP-BINDING PROTEIN GGTA"/>
    <property type="match status" value="1"/>
</dbReference>
<dbReference type="Proteomes" id="UP000194137">
    <property type="component" value="Chromosome"/>
</dbReference>
<dbReference type="GO" id="GO:0016887">
    <property type="term" value="F:ATP hydrolysis activity"/>
    <property type="evidence" value="ECO:0007669"/>
    <property type="project" value="InterPro"/>
</dbReference>
<comment type="subcellular location">
    <subcellularLocation>
        <location evidence="1">Cell inner membrane</location>
        <topology evidence="1">Peripheral membrane protein</topology>
    </subcellularLocation>
</comment>
<dbReference type="InterPro" id="IPR013611">
    <property type="entry name" value="Transp-assoc_OB_typ2"/>
</dbReference>
<evidence type="ECO:0000313" key="7">
    <source>
        <dbReference type="Proteomes" id="UP000194137"/>
    </source>
</evidence>